<dbReference type="SUPFAM" id="SSF53474">
    <property type="entry name" value="alpha/beta-Hydrolases"/>
    <property type="match status" value="2"/>
</dbReference>
<dbReference type="Pfam" id="PF07859">
    <property type="entry name" value="Abhydrolase_3"/>
    <property type="match status" value="4"/>
</dbReference>
<dbReference type="InParanoid" id="L9KQE5"/>
<feature type="domain" description="Alpha/beta hydrolase fold-3" evidence="4">
    <location>
        <begin position="249"/>
        <end position="309"/>
    </location>
</feature>
<dbReference type="EMBL" id="KB320701">
    <property type="protein sequence ID" value="ELW65170.1"/>
    <property type="molecule type" value="Genomic_DNA"/>
</dbReference>
<evidence type="ECO:0000256" key="3">
    <source>
        <dbReference type="PROSITE-ProRule" id="PRU10038"/>
    </source>
</evidence>
<dbReference type="PROSITE" id="PS01174">
    <property type="entry name" value="LIPASE_GDXG_SER"/>
    <property type="match status" value="2"/>
</dbReference>
<keyword evidence="6" id="KW-1185">Reference proteome</keyword>
<reference evidence="6" key="1">
    <citation type="submission" date="2012-07" db="EMBL/GenBank/DDBJ databases">
        <title>Genome of the Chinese tree shrew, a rising model animal genetically related to primates.</title>
        <authorList>
            <person name="Zhang G."/>
            <person name="Fan Y."/>
            <person name="Yao Y."/>
            <person name="Huang Z."/>
        </authorList>
    </citation>
    <scope>NUCLEOTIDE SEQUENCE [LARGE SCALE GENOMIC DNA]</scope>
</reference>
<evidence type="ECO:0000313" key="6">
    <source>
        <dbReference type="Proteomes" id="UP000011518"/>
    </source>
</evidence>
<dbReference type="Gene3D" id="3.40.50.1820">
    <property type="entry name" value="alpha/beta hydrolase"/>
    <property type="match status" value="2"/>
</dbReference>
<gene>
    <name evidence="5" type="ORF">TREES_T100009840</name>
</gene>
<dbReference type="InterPro" id="IPR033140">
    <property type="entry name" value="Lipase_GDXG_put_SER_AS"/>
</dbReference>
<feature type="domain" description="Alpha/beta hydrolase fold-3" evidence="4">
    <location>
        <begin position="565"/>
        <end position="627"/>
    </location>
</feature>
<keyword evidence="2" id="KW-0378">Hydrolase</keyword>
<feature type="domain" description="Alpha/beta hydrolase fold-3" evidence="4">
    <location>
        <begin position="42"/>
        <end position="201"/>
    </location>
</feature>
<evidence type="ECO:0000256" key="2">
    <source>
        <dbReference type="ARBA" id="ARBA00022801"/>
    </source>
</evidence>
<dbReference type="eggNOG" id="KOG1515">
    <property type="taxonomic scope" value="Eukaryota"/>
</dbReference>
<dbReference type="GO" id="GO:0016787">
    <property type="term" value="F:hydrolase activity"/>
    <property type="evidence" value="ECO:0007669"/>
    <property type="project" value="UniProtKB-KW"/>
</dbReference>
<dbReference type="AlphaFoldDB" id="L9KQE5"/>
<dbReference type="STRING" id="246437.L9KQE5"/>
<comment type="similarity">
    <text evidence="1">Belongs to the 'GDXG' lipolytic enzyme family.</text>
</comment>
<dbReference type="Proteomes" id="UP000011518">
    <property type="component" value="Unassembled WGS sequence"/>
</dbReference>
<feature type="domain" description="Alpha/beta hydrolase fold-3" evidence="4">
    <location>
        <begin position="358"/>
        <end position="517"/>
    </location>
</feature>
<dbReference type="PANTHER" id="PTHR48081">
    <property type="entry name" value="AB HYDROLASE SUPERFAMILY PROTEIN C4A8.06C"/>
    <property type="match status" value="1"/>
</dbReference>
<dbReference type="PANTHER" id="PTHR48081:SF28">
    <property type="entry name" value="ALPHA_BETA HYDROLASE FOLD-3 DOMAIN-CONTAINING PROTEIN"/>
    <property type="match status" value="1"/>
</dbReference>
<feature type="active site" evidence="3">
    <location>
        <position position="124"/>
    </location>
</feature>
<name>L9KQE5_TUPCH</name>
<sequence>MSVNDVPPTSDENVTVTETKFNNIPVRVYVPKRKSEALKRGVFYIHGGGWCLDSAASESYDQLSRWTADRLDAVVISTNYRLAPKHHFPTQFEDVYNALRWFLRKEVLAEYGVNPERVGVSGDSAGGNLAAAVTQQLLEDPDVKIKLKIQSLIYPALQTLDLDSPSYQENAQFPFLSKSFMVRFWSEYFTTDRSLEKAMFSNQHVPVESSHLFKFVNWSSLLPERFKKGHVYSSPRQGSSELAKKYPGFLDVRAAPLLADDSKLRSLPRTYVITCQYDVLRDDGLMYVTRLQNAGVRASFVELLGLNHFMETFNTIMSLNNVPVTSDENVTVTETKFNNIPVRVYVPKRKSEALRRGVFYIHGGGWCLGSAALKKYDLLSRWTADRLDAVVISTNYRLAPKHHFPTQFQDVYNALRWFLRKEVLAEYGVNPERVGVSGDSAGGNLAAAVTQQLLEDPDVKIKLKIQSLIYPALQTLDLDSPSYQENAQFPVLSKSLTARFWSEYFTTDRSLEKAMFSNQHVPVESSHLFKFVNWSSLLPERFKKGHVYSSPRQGSSELAKKYPGFLDVRAAPLLADDSKLRSLPQTYVITCQYDVLRDDGLMYVTRLQNAGVRVTHNHVEDGFHGVLSFLELSISHRMISQYINWLRENL</sequence>
<evidence type="ECO:0000256" key="1">
    <source>
        <dbReference type="ARBA" id="ARBA00010515"/>
    </source>
</evidence>
<evidence type="ECO:0000313" key="5">
    <source>
        <dbReference type="EMBL" id="ELW65170.1"/>
    </source>
</evidence>
<evidence type="ECO:0000259" key="4">
    <source>
        <dbReference type="Pfam" id="PF07859"/>
    </source>
</evidence>
<organism evidence="5 6">
    <name type="scientific">Tupaia chinensis</name>
    <name type="common">Chinese tree shrew</name>
    <name type="synonym">Tupaia belangeri chinensis</name>
    <dbReference type="NCBI Taxonomy" id="246437"/>
    <lineage>
        <taxon>Eukaryota</taxon>
        <taxon>Metazoa</taxon>
        <taxon>Chordata</taxon>
        <taxon>Craniata</taxon>
        <taxon>Vertebrata</taxon>
        <taxon>Euteleostomi</taxon>
        <taxon>Mammalia</taxon>
        <taxon>Eutheria</taxon>
        <taxon>Euarchontoglires</taxon>
        <taxon>Scandentia</taxon>
        <taxon>Tupaiidae</taxon>
        <taxon>Tupaia</taxon>
    </lineage>
</organism>
<reference evidence="6" key="2">
    <citation type="journal article" date="2013" name="Nat. Commun.">
        <title>Genome of the Chinese tree shrew.</title>
        <authorList>
            <person name="Fan Y."/>
            <person name="Huang Z.Y."/>
            <person name="Cao C.C."/>
            <person name="Chen C.S."/>
            <person name="Chen Y.X."/>
            <person name="Fan D.D."/>
            <person name="He J."/>
            <person name="Hou H.L."/>
            <person name="Hu L."/>
            <person name="Hu X.T."/>
            <person name="Jiang X.T."/>
            <person name="Lai R."/>
            <person name="Lang Y.S."/>
            <person name="Liang B."/>
            <person name="Liao S.G."/>
            <person name="Mu D."/>
            <person name="Ma Y.Y."/>
            <person name="Niu Y.Y."/>
            <person name="Sun X.Q."/>
            <person name="Xia J.Q."/>
            <person name="Xiao J."/>
            <person name="Xiong Z.Q."/>
            <person name="Xu L."/>
            <person name="Yang L."/>
            <person name="Zhang Y."/>
            <person name="Zhao W."/>
            <person name="Zhao X.D."/>
            <person name="Zheng Y.T."/>
            <person name="Zhou J.M."/>
            <person name="Zhu Y.B."/>
            <person name="Zhang G.J."/>
            <person name="Wang J."/>
            <person name="Yao Y.G."/>
        </authorList>
    </citation>
    <scope>NUCLEOTIDE SEQUENCE [LARGE SCALE GENOMIC DNA]</scope>
</reference>
<dbReference type="InterPro" id="IPR050300">
    <property type="entry name" value="GDXG_lipolytic_enzyme"/>
</dbReference>
<protein>
    <submittedName>
        <fullName evidence="5">Arylacetamide deacetylase</fullName>
    </submittedName>
</protein>
<dbReference type="InterPro" id="IPR029058">
    <property type="entry name" value="AB_hydrolase_fold"/>
</dbReference>
<accession>L9KQE5</accession>
<feature type="active site" evidence="3">
    <location>
        <position position="440"/>
    </location>
</feature>
<dbReference type="InterPro" id="IPR013094">
    <property type="entry name" value="AB_hydrolase_3"/>
</dbReference>
<proteinExistence type="inferred from homology"/>